<evidence type="ECO:0000313" key="2">
    <source>
        <dbReference type="Proteomes" id="UP000053660"/>
    </source>
</evidence>
<evidence type="ECO:0000313" key="1">
    <source>
        <dbReference type="EMBL" id="KHJ82069.1"/>
    </source>
</evidence>
<proteinExistence type="predicted"/>
<dbReference type="PANTHER" id="PTHR43550">
    <property type="entry name" value="3-KETODIHYDROSPHINGOSINE REDUCTASE"/>
    <property type="match status" value="1"/>
</dbReference>
<dbReference type="Pfam" id="PF00106">
    <property type="entry name" value="adh_short"/>
    <property type="match status" value="1"/>
</dbReference>
<dbReference type="Proteomes" id="UP000053660">
    <property type="component" value="Unassembled WGS sequence"/>
</dbReference>
<dbReference type="InterPro" id="IPR036291">
    <property type="entry name" value="NAD(P)-bd_dom_sf"/>
</dbReference>
<organism evidence="1 2">
    <name type="scientific">Oesophagostomum dentatum</name>
    <name type="common">Nodular worm</name>
    <dbReference type="NCBI Taxonomy" id="61180"/>
    <lineage>
        <taxon>Eukaryota</taxon>
        <taxon>Metazoa</taxon>
        <taxon>Ecdysozoa</taxon>
        <taxon>Nematoda</taxon>
        <taxon>Chromadorea</taxon>
        <taxon>Rhabditida</taxon>
        <taxon>Rhabditina</taxon>
        <taxon>Rhabditomorpha</taxon>
        <taxon>Strongyloidea</taxon>
        <taxon>Strongylidae</taxon>
        <taxon>Oesophagostomum</taxon>
    </lineage>
</organism>
<reference evidence="1 2" key="1">
    <citation type="submission" date="2014-03" db="EMBL/GenBank/DDBJ databases">
        <title>Draft genome of the hookworm Oesophagostomum dentatum.</title>
        <authorList>
            <person name="Mitreva M."/>
        </authorList>
    </citation>
    <scope>NUCLEOTIDE SEQUENCE [LARGE SCALE GENOMIC DNA]</scope>
    <source>
        <strain evidence="1 2">OD-Hann</strain>
    </source>
</reference>
<dbReference type="GO" id="GO:0006666">
    <property type="term" value="P:3-keto-sphinganine metabolic process"/>
    <property type="evidence" value="ECO:0007669"/>
    <property type="project" value="TreeGrafter"/>
</dbReference>
<sequence length="160" mass="17737">MKRRLSGHISFVSSEAGQFAVYGYCAFAPTKFALRCVVAHMKRRLSGHISFASSEAGQFAVYGYCAFAPTKFALRGLADALQMELMPYNINVSVLYPPNTDSESFRKQAVERTEEMRLISDTGGLFTPKQVAEAHIKDIEAGQYSTSVGLNGWILSELYF</sequence>
<dbReference type="Gene3D" id="3.40.50.720">
    <property type="entry name" value="NAD(P)-binding Rossmann-like Domain"/>
    <property type="match status" value="1"/>
</dbReference>
<dbReference type="GO" id="GO:0047560">
    <property type="term" value="F:3-dehydrosphinganine reductase activity"/>
    <property type="evidence" value="ECO:0007669"/>
    <property type="project" value="TreeGrafter"/>
</dbReference>
<dbReference type="AlphaFoldDB" id="A0A0B1SAY5"/>
<dbReference type="EMBL" id="KN582494">
    <property type="protein sequence ID" value="KHJ82069.1"/>
    <property type="molecule type" value="Genomic_DNA"/>
</dbReference>
<name>A0A0B1SAY5_OESDE</name>
<gene>
    <name evidence="1" type="ORF">OESDEN_18239</name>
</gene>
<dbReference type="PANTHER" id="PTHR43550:SF3">
    <property type="entry name" value="3-KETODIHYDROSPHINGOSINE REDUCTASE"/>
    <property type="match status" value="1"/>
</dbReference>
<dbReference type="InterPro" id="IPR002347">
    <property type="entry name" value="SDR_fam"/>
</dbReference>
<accession>A0A0B1SAY5</accession>
<keyword evidence="2" id="KW-1185">Reference proteome</keyword>
<protein>
    <submittedName>
        <fullName evidence="1">3-ketodihydrosphingosine reductase domain protein</fullName>
    </submittedName>
</protein>
<dbReference type="SUPFAM" id="SSF51735">
    <property type="entry name" value="NAD(P)-binding Rossmann-fold domains"/>
    <property type="match status" value="1"/>
</dbReference>
<dbReference type="OrthoDB" id="37659at2759"/>
<dbReference type="GO" id="GO:0030148">
    <property type="term" value="P:sphingolipid biosynthetic process"/>
    <property type="evidence" value="ECO:0007669"/>
    <property type="project" value="TreeGrafter"/>
</dbReference>
<dbReference type="GO" id="GO:0005789">
    <property type="term" value="C:endoplasmic reticulum membrane"/>
    <property type="evidence" value="ECO:0007669"/>
    <property type="project" value="TreeGrafter"/>
</dbReference>